<evidence type="ECO:0000256" key="6">
    <source>
        <dbReference type="ARBA" id="ARBA00022553"/>
    </source>
</evidence>
<keyword evidence="6" id="KW-0597">Phosphoprotein</keyword>
<comment type="caution">
    <text evidence="14">The sequence shown here is derived from an EMBL/GenBank/DDBJ whole genome shotgun (WGS) entry which is preliminary data.</text>
</comment>
<dbReference type="FunFam" id="3.40.120.10:FF:000035">
    <property type="entry name" value="Pgm3p"/>
    <property type="match status" value="1"/>
</dbReference>
<dbReference type="CDD" id="cd05799">
    <property type="entry name" value="PGM2"/>
    <property type="match status" value="1"/>
</dbReference>
<dbReference type="GO" id="GO:0006006">
    <property type="term" value="P:glucose metabolic process"/>
    <property type="evidence" value="ECO:0007669"/>
    <property type="project" value="UniProtKB-KW"/>
</dbReference>
<dbReference type="PROSITE" id="PS00710">
    <property type="entry name" value="PGM_PMM"/>
    <property type="match status" value="1"/>
</dbReference>
<evidence type="ECO:0000256" key="10">
    <source>
        <dbReference type="ARBA" id="ARBA00023277"/>
    </source>
</evidence>
<dbReference type="GO" id="GO:0008973">
    <property type="term" value="F:phosphopentomutase activity"/>
    <property type="evidence" value="ECO:0007669"/>
    <property type="project" value="TreeGrafter"/>
</dbReference>
<dbReference type="SUPFAM" id="SSF53738">
    <property type="entry name" value="Phosphoglucomutase, first 3 domains"/>
    <property type="match status" value="3"/>
</dbReference>
<dbReference type="InterPro" id="IPR016055">
    <property type="entry name" value="A-D-PHexomutase_a/b/a-I/II/III"/>
</dbReference>
<evidence type="ECO:0000259" key="12">
    <source>
        <dbReference type="Pfam" id="PF02879"/>
    </source>
</evidence>
<feature type="domain" description="Alpha-D-phosphohexomutase alpha/beta/alpha" evidence="11">
    <location>
        <begin position="49"/>
        <end position="124"/>
    </location>
</feature>
<dbReference type="SUPFAM" id="SSF55957">
    <property type="entry name" value="Phosphoglucomutase, C-terminal domain"/>
    <property type="match status" value="1"/>
</dbReference>
<dbReference type="InterPro" id="IPR036900">
    <property type="entry name" value="A-D-PHexomutase_C_sf"/>
</dbReference>
<feature type="domain" description="Alpha-D-phosphohexomutase alpha/beta/alpha" evidence="12">
    <location>
        <begin position="243"/>
        <end position="348"/>
    </location>
</feature>
<accession>A0A8X7NMF4</accession>
<comment type="cofactor">
    <cofactor evidence="1">
        <name>Mg(2+)</name>
        <dbReference type="ChEBI" id="CHEBI:18420"/>
    </cofactor>
</comment>
<dbReference type="InterPro" id="IPR016066">
    <property type="entry name" value="A-D-PHexomutase_CS"/>
</dbReference>
<dbReference type="Proteomes" id="UP000590412">
    <property type="component" value="Unassembled WGS sequence"/>
</dbReference>
<evidence type="ECO:0000256" key="7">
    <source>
        <dbReference type="ARBA" id="ARBA00022723"/>
    </source>
</evidence>
<evidence type="ECO:0000256" key="2">
    <source>
        <dbReference type="ARBA" id="ARBA00004496"/>
    </source>
</evidence>
<dbReference type="Gene3D" id="3.40.120.10">
    <property type="entry name" value="Alpha-D-Glucose-1,6-Bisphosphate, subunit A, domain 3"/>
    <property type="match status" value="3"/>
</dbReference>
<dbReference type="GO" id="GO:0005737">
    <property type="term" value="C:cytoplasm"/>
    <property type="evidence" value="ECO:0007669"/>
    <property type="project" value="UniProtKB-SubCell"/>
</dbReference>
<keyword evidence="8" id="KW-0460">Magnesium</keyword>
<evidence type="ECO:0000256" key="8">
    <source>
        <dbReference type="ARBA" id="ARBA00022842"/>
    </source>
</evidence>
<evidence type="ECO:0000256" key="1">
    <source>
        <dbReference type="ARBA" id="ARBA00001946"/>
    </source>
</evidence>
<feature type="domain" description="Alpha-D-phosphohexomutase alpha/beta/alpha" evidence="13">
    <location>
        <begin position="355"/>
        <end position="458"/>
    </location>
</feature>
<dbReference type="InterPro" id="IPR005844">
    <property type="entry name" value="A-D-PHexomutase_a/b/a-I"/>
</dbReference>
<name>A0A8X7NMF4_CANPA</name>
<feature type="domain" description="Alpha-D-phosphohexomutase alpha/beta/alpha" evidence="11">
    <location>
        <begin position="150"/>
        <end position="209"/>
    </location>
</feature>
<gene>
    <name evidence="14" type="ORF">FOB60_002621</name>
</gene>
<dbReference type="PRINTS" id="PR00509">
    <property type="entry name" value="PGMPMM"/>
</dbReference>
<evidence type="ECO:0000259" key="11">
    <source>
        <dbReference type="Pfam" id="PF02878"/>
    </source>
</evidence>
<evidence type="ECO:0000313" key="15">
    <source>
        <dbReference type="Proteomes" id="UP000590412"/>
    </source>
</evidence>
<dbReference type="EMBL" id="JABWAB010000004">
    <property type="protein sequence ID" value="KAF6052365.1"/>
    <property type="molecule type" value="Genomic_DNA"/>
</dbReference>
<dbReference type="InterPro" id="IPR005846">
    <property type="entry name" value="A-D-PHexomutase_a/b/a-III"/>
</dbReference>
<keyword evidence="4" id="KW-0963">Cytoplasm</keyword>
<organism evidence="14 15">
    <name type="scientific">Candida parapsilosis</name>
    <name type="common">Yeast</name>
    <dbReference type="NCBI Taxonomy" id="5480"/>
    <lineage>
        <taxon>Eukaryota</taxon>
        <taxon>Fungi</taxon>
        <taxon>Dikarya</taxon>
        <taxon>Ascomycota</taxon>
        <taxon>Saccharomycotina</taxon>
        <taxon>Pichiomycetes</taxon>
        <taxon>Debaryomycetaceae</taxon>
        <taxon>Candida/Lodderomyces clade</taxon>
        <taxon>Candida</taxon>
    </lineage>
</organism>
<dbReference type="Pfam" id="PF02878">
    <property type="entry name" value="PGM_PMM_I"/>
    <property type="match status" value="2"/>
</dbReference>
<dbReference type="PANTHER" id="PTHR45745:SF1">
    <property type="entry name" value="PHOSPHOGLUCOMUTASE 2B-RELATED"/>
    <property type="match status" value="1"/>
</dbReference>
<proteinExistence type="inferred from homology"/>
<evidence type="ECO:0000259" key="13">
    <source>
        <dbReference type="Pfam" id="PF02880"/>
    </source>
</evidence>
<dbReference type="Pfam" id="PF02879">
    <property type="entry name" value="PGM_PMM_II"/>
    <property type="match status" value="1"/>
</dbReference>
<evidence type="ECO:0000256" key="4">
    <source>
        <dbReference type="ARBA" id="ARBA00022490"/>
    </source>
</evidence>
<keyword evidence="9" id="KW-0413">Isomerase</keyword>
<dbReference type="Pfam" id="PF02880">
    <property type="entry name" value="PGM_PMM_III"/>
    <property type="match status" value="1"/>
</dbReference>
<protein>
    <submittedName>
        <fullName evidence="14">Phosphoglucomutase/phosphomannomutase, alpha/beta/alpha domain I family protein</fullName>
    </submittedName>
</protein>
<dbReference type="InterPro" id="IPR005841">
    <property type="entry name" value="Alpha-D-phosphohexomutase_SF"/>
</dbReference>
<evidence type="ECO:0000256" key="5">
    <source>
        <dbReference type="ARBA" id="ARBA00022526"/>
    </source>
</evidence>
<sequence length="625" mass="70615">MSTITNDKLEKIAHDWVAIDPNEKTKAEILHLINDKQYDKLQRKLYPRIAFGTAGLRSSMESGFAHMNDVTVLQASQGLVEYLSTKFANPSIVVGYDHRFHSQRFAEILASVALLRGFTVYYLGSINNFSSESLKSYKGGFQNNEGASREYVHTPLVPFAIDHLKASGGVMITASHNPANDNGYKVYYANGCQIIPPQDADIAQSIEKNLHPWSDDVWRVIENFEKGLKADKLKCVKPEIVKQYVAAVKKKLVKETRLDFKFIYTPMHGVGLEIFEQCIDLFDTKSFIVVEKQSKPDPSFPTVSFPNPEEKGALDLAIEQAQQTKSDLVIASDPDADRFSVAVVDKQGKFKQLTGNEIGFLFAMYVIENMDKAKLSNTYLLNSTVSSQVLKSMAEKDGFNFIDTLTGFKWIGNKAIDLENEGHFVPFGYEEAIGFMFDLVHDKDGISAAVVFLQLYQQWFSKGDLDVIDKLEQGYKRYGWFKDLNGYYRLEDVSLTPKIFKAVRASYSGHDQPQHIGDFKVTYWRDLTIGFDSSTPNHEPILPVDPHSQMITAILEPTEKSQDDKDISVRFTCRGSGTEPKLKVYIEGKSSTSESDALKIADDCWETLKREWFKPEEYGLVEVKP</sequence>
<dbReference type="GO" id="GO:0005634">
    <property type="term" value="C:nucleus"/>
    <property type="evidence" value="ECO:0007669"/>
    <property type="project" value="TreeGrafter"/>
</dbReference>
<keyword evidence="10" id="KW-0119">Carbohydrate metabolism</keyword>
<dbReference type="PANTHER" id="PTHR45745">
    <property type="entry name" value="PHOSPHOMANNOMUTASE 45A"/>
    <property type="match status" value="1"/>
</dbReference>
<dbReference type="GO" id="GO:0000287">
    <property type="term" value="F:magnesium ion binding"/>
    <property type="evidence" value="ECO:0007669"/>
    <property type="project" value="InterPro"/>
</dbReference>
<dbReference type="GO" id="GO:0006166">
    <property type="term" value="P:purine ribonucleoside salvage"/>
    <property type="evidence" value="ECO:0007669"/>
    <property type="project" value="TreeGrafter"/>
</dbReference>
<dbReference type="InterPro" id="IPR005845">
    <property type="entry name" value="A-D-PHexomutase_a/b/a-II"/>
</dbReference>
<keyword evidence="5" id="KW-0313">Glucose metabolism</keyword>
<comment type="similarity">
    <text evidence="3">Belongs to the phosphohexose mutase family.</text>
</comment>
<reference evidence="14" key="1">
    <citation type="submission" date="2020-03" db="EMBL/GenBank/DDBJ databases">
        <title>FDA dAtabase for Regulatory Grade micrObial Sequences (FDA-ARGOS): Supporting development and validation of Infectious Disease Dx tests.</title>
        <authorList>
            <person name="Campos J."/>
            <person name="Goldberg B."/>
            <person name="Tallon L."/>
            <person name="Sadzewicz L."/>
            <person name="Vavikolanu K."/>
            <person name="Mehta A."/>
            <person name="Aluvathingal J."/>
            <person name="Nadendla S."/>
            <person name="Nandy P."/>
            <person name="Geyer C."/>
            <person name="Yan Y."/>
            <person name="Sichtig H."/>
        </authorList>
    </citation>
    <scope>NUCLEOTIDE SEQUENCE [LARGE SCALE GENOMIC DNA]</scope>
    <source>
        <strain evidence="14">FDAARGOS_652</strain>
    </source>
</reference>
<evidence type="ECO:0000256" key="9">
    <source>
        <dbReference type="ARBA" id="ARBA00023235"/>
    </source>
</evidence>
<comment type="subcellular location">
    <subcellularLocation>
        <location evidence="2">Cytoplasm</location>
    </subcellularLocation>
</comment>
<dbReference type="OrthoDB" id="8300170at2759"/>
<dbReference type="AlphaFoldDB" id="A0A8X7NMF4"/>
<evidence type="ECO:0000256" key="3">
    <source>
        <dbReference type="ARBA" id="ARBA00010231"/>
    </source>
</evidence>
<evidence type="ECO:0000313" key="14">
    <source>
        <dbReference type="EMBL" id="KAF6052365.1"/>
    </source>
</evidence>
<keyword evidence="7" id="KW-0479">Metal-binding</keyword>